<dbReference type="Gene3D" id="1.20.120.1630">
    <property type="match status" value="1"/>
</dbReference>
<feature type="transmembrane region" description="Helical" evidence="10">
    <location>
        <begin position="84"/>
        <end position="104"/>
    </location>
</feature>
<dbReference type="PROSITE" id="PS51564">
    <property type="entry name" value="SAM_ICMT"/>
    <property type="match status" value="1"/>
</dbReference>
<evidence type="ECO:0000256" key="2">
    <source>
        <dbReference type="ARBA" id="ARBA00009140"/>
    </source>
</evidence>
<comment type="similarity">
    <text evidence="2 10">Belongs to the class VI-like SAM-binding methyltransferase superfamily. Isoprenylcysteine carboxyl methyltransferase family.</text>
</comment>
<feature type="transmembrane region" description="Helical" evidence="10">
    <location>
        <begin position="130"/>
        <end position="148"/>
    </location>
</feature>
<dbReference type="Proteomes" id="UP000054097">
    <property type="component" value="Unassembled WGS sequence"/>
</dbReference>
<dbReference type="STRING" id="933852.A0A0C3AYB0"/>
<dbReference type="InterPro" id="IPR025770">
    <property type="entry name" value="PPMT_MeTrfase"/>
</dbReference>
<sequence length="276" mass="31094">MSGLTDAANTPNGPPANNTTGSLETVPNAVAVDDDIFPPNTPLAASTTSFLLGSVVSLGLWLVLNNSHLITVILQPALWRDVAFNLPGVQLPFFFAAWAFFHWAEFAVTAGWNRDKCSTSSFLLDNGREYHIAHSVAVLEFVLTVYFFPNAKRWNYVTPIGMLVVLGGQFLRSIAMIHASKNFSHMVAYKRLHGHELVTDGIYSWSRHPSYVGFFYWGLGTQIALQNPISFIGYFIVMLRFFQKRIFYEEKALIRFFGTAYQEYKAKVPTRIPLIR</sequence>
<protein>
    <recommendedName>
        <fullName evidence="3 10">Protein-S-isoprenylcysteine O-methyltransferase</fullName>
        <ecNumber evidence="3 10">2.1.1.100</ecNumber>
    </recommendedName>
</protein>
<evidence type="ECO:0000256" key="5">
    <source>
        <dbReference type="ARBA" id="ARBA00022679"/>
    </source>
</evidence>
<reference evidence="12 13" key="1">
    <citation type="submission" date="2014-04" db="EMBL/GenBank/DDBJ databases">
        <authorList>
            <consortium name="DOE Joint Genome Institute"/>
            <person name="Kuo A."/>
            <person name="Zuccaro A."/>
            <person name="Kohler A."/>
            <person name="Nagy L.G."/>
            <person name="Floudas D."/>
            <person name="Copeland A."/>
            <person name="Barry K.W."/>
            <person name="Cichocki N."/>
            <person name="Veneault-Fourrey C."/>
            <person name="LaButti K."/>
            <person name="Lindquist E.A."/>
            <person name="Lipzen A."/>
            <person name="Lundell T."/>
            <person name="Morin E."/>
            <person name="Murat C."/>
            <person name="Sun H."/>
            <person name="Tunlid A."/>
            <person name="Henrissat B."/>
            <person name="Grigoriev I.V."/>
            <person name="Hibbett D.S."/>
            <person name="Martin F."/>
            <person name="Nordberg H.P."/>
            <person name="Cantor M.N."/>
            <person name="Hua S.X."/>
        </authorList>
    </citation>
    <scope>NUCLEOTIDE SEQUENCE [LARGE SCALE GENOMIC DNA]</scope>
    <source>
        <strain evidence="12 13">MAFF 305830</strain>
    </source>
</reference>
<keyword evidence="5" id="KW-0808">Transferase</keyword>
<dbReference type="GO" id="GO:0005789">
    <property type="term" value="C:endoplasmic reticulum membrane"/>
    <property type="evidence" value="ECO:0007669"/>
    <property type="project" value="UniProtKB-SubCell"/>
</dbReference>
<keyword evidence="4 10" id="KW-0489">Methyltransferase</keyword>
<evidence type="ECO:0000313" key="12">
    <source>
        <dbReference type="EMBL" id="KIM29520.1"/>
    </source>
</evidence>
<keyword evidence="9 10" id="KW-0472">Membrane</keyword>
<keyword evidence="6 10" id="KW-0949">S-adenosyl-L-methionine</keyword>
<dbReference type="EC" id="2.1.1.100" evidence="3 10"/>
<organism evidence="12 13">
    <name type="scientific">Serendipita vermifera MAFF 305830</name>
    <dbReference type="NCBI Taxonomy" id="933852"/>
    <lineage>
        <taxon>Eukaryota</taxon>
        <taxon>Fungi</taxon>
        <taxon>Dikarya</taxon>
        <taxon>Basidiomycota</taxon>
        <taxon>Agaricomycotina</taxon>
        <taxon>Agaricomycetes</taxon>
        <taxon>Sebacinales</taxon>
        <taxon>Serendipitaceae</taxon>
        <taxon>Serendipita</taxon>
    </lineage>
</organism>
<keyword evidence="7 10" id="KW-0812">Transmembrane</keyword>
<evidence type="ECO:0000256" key="10">
    <source>
        <dbReference type="RuleBase" id="RU362022"/>
    </source>
</evidence>
<evidence type="ECO:0000256" key="11">
    <source>
        <dbReference type="SAM" id="MobiDB-lite"/>
    </source>
</evidence>
<proteinExistence type="inferred from homology"/>
<dbReference type="PANTHER" id="PTHR12714">
    <property type="entry name" value="PROTEIN-S ISOPRENYLCYSTEINE O-METHYLTRANSFERASE"/>
    <property type="match status" value="1"/>
</dbReference>
<comment type="catalytic activity">
    <reaction evidence="10">
        <text>[protein]-C-terminal S-[(2E,6E)-farnesyl]-L-cysteine + S-adenosyl-L-methionine = [protein]-C-terminal S-[(2E,6E)-farnesyl]-L-cysteine methyl ester + S-adenosyl-L-homocysteine</text>
        <dbReference type="Rhea" id="RHEA:21672"/>
        <dbReference type="Rhea" id="RHEA-COMP:12125"/>
        <dbReference type="Rhea" id="RHEA-COMP:12126"/>
        <dbReference type="ChEBI" id="CHEBI:57856"/>
        <dbReference type="ChEBI" id="CHEBI:59789"/>
        <dbReference type="ChEBI" id="CHEBI:90510"/>
        <dbReference type="ChEBI" id="CHEBI:90511"/>
        <dbReference type="EC" id="2.1.1.100"/>
    </reaction>
</comment>
<dbReference type="AlphaFoldDB" id="A0A0C3AYB0"/>
<reference evidence="13" key="2">
    <citation type="submission" date="2015-01" db="EMBL/GenBank/DDBJ databases">
        <title>Evolutionary Origins and Diversification of the Mycorrhizal Mutualists.</title>
        <authorList>
            <consortium name="DOE Joint Genome Institute"/>
            <consortium name="Mycorrhizal Genomics Consortium"/>
            <person name="Kohler A."/>
            <person name="Kuo A."/>
            <person name="Nagy L.G."/>
            <person name="Floudas D."/>
            <person name="Copeland A."/>
            <person name="Barry K.W."/>
            <person name="Cichocki N."/>
            <person name="Veneault-Fourrey C."/>
            <person name="LaButti K."/>
            <person name="Lindquist E.A."/>
            <person name="Lipzen A."/>
            <person name="Lundell T."/>
            <person name="Morin E."/>
            <person name="Murat C."/>
            <person name="Riley R."/>
            <person name="Ohm R."/>
            <person name="Sun H."/>
            <person name="Tunlid A."/>
            <person name="Henrissat B."/>
            <person name="Grigoriev I.V."/>
            <person name="Hibbett D.S."/>
            <person name="Martin F."/>
        </authorList>
    </citation>
    <scope>NUCLEOTIDE SEQUENCE [LARGE SCALE GENOMIC DNA]</scope>
    <source>
        <strain evidence="13">MAFF 305830</strain>
    </source>
</reference>
<dbReference type="GO" id="GO:0032259">
    <property type="term" value="P:methylation"/>
    <property type="evidence" value="ECO:0007669"/>
    <property type="project" value="UniProtKB-KW"/>
</dbReference>
<keyword evidence="10" id="KW-0256">Endoplasmic reticulum</keyword>
<evidence type="ECO:0000256" key="1">
    <source>
        <dbReference type="ARBA" id="ARBA00004141"/>
    </source>
</evidence>
<dbReference type="InterPro" id="IPR007269">
    <property type="entry name" value="ICMT_MeTrfase"/>
</dbReference>
<feature type="transmembrane region" description="Helical" evidence="10">
    <location>
        <begin position="214"/>
        <end position="237"/>
    </location>
</feature>
<keyword evidence="8 10" id="KW-1133">Transmembrane helix</keyword>
<dbReference type="OrthoDB" id="422086at2759"/>
<comment type="subcellular location">
    <subcellularLocation>
        <location evidence="10">Endoplasmic reticulum membrane</location>
        <topology evidence="10">Multi-pass membrane protein</topology>
    </subcellularLocation>
    <subcellularLocation>
        <location evidence="1">Membrane</location>
        <topology evidence="1">Multi-pass membrane protein</topology>
    </subcellularLocation>
</comment>
<evidence type="ECO:0000256" key="3">
    <source>
        <dbReference type="ARBA" id="ARBA00012151"/>
    </source>
</evidence>
<gene>
    <name evidence="12" type="ORF">M408DRAFT_8173</name>
</gene>
<dbReference type="EMBL" id="KN824288">
    <property type="protein sequence ID" value="KIM29520.1"/>
    <property type="molecule type" value="Genomic_DNA"/>
</dbReference>
<feature type="transmembrane region" description="Helical" evidence="10">
    <location>
        <begin position="160"/>
        <end position="179"/>
    </location>
</feature>
<evidence type="ECO:0000256" key="9">
    <source>
        <dbReference type="ARBA" id="ARBA00023136"/>
    </source>
</evidence>
<dbReference type="PANTHER" id="PTHR12714:SF9">
    <property type="entry name" value="PROTEIN-S-ISOPRENYLCYSTEINE O-METHYLTRANSFERASE"/>
    <property type="match status" value="1"/>
</dbReference>
<keyword evidence="13" id="KW-1185">Reference proteome</keyword>
<dbReference type="Pfam" id="PF04140">
    <property type="entry name" value="ICMT"/>
    <property type="match status" value="1"/>
</dbReference>
<name>A0A0C3AYB0_SERVB</name>
<feature type="transmembrane region" description="Helical" evidence="10">
    <location>
        <begin position="43"/>
        <end position="64"/>
    </location>
</feature>
<evidence type="ECO:0000256" key="6">
    <source>
        <dbReference type="ARBA" id="ARBA00022691"/>
    </source>
</evidence>
<feature type="region of interest" description="Disordered" evidence="11">
    <location>
        <begin position="1"/>
        <end position="23"/>
    </location>
</feature>
<accession>A0A0C3AYB0</accession>
<dbReference type="HOGENOM" id="CLU_065200_0_2_1"/>
<evidence type="ECO:0000256" key="4">
    <source>
        <dbReference type="ARBA" id="ARBA00022603"/>
    </source>
</evidence>
<evidence type="ECO:0000256" key="8">
    <source>
        <dbReference type="ARBA" id="ARBA00022989"/>
    </source>
</evidence>
<evidence type="ECO:0000313" key="13">
    <source>
        <dbReference type="Proteomes" id="UP000054097"/>
    </source>
</evidence>
<dbReference type="GO" id="GO:0004671">
    <property type="term" value="F:protein C-terminal S-isoprenylcysteine carboxyl O-methyltransferase activity"/>
    <property type="evidence" value="ECO:0007669"/>
    <property type="project" value="UniProtKB-EC"/>
</dbReference>
<evidence type="ECO:0000256" key="7">
    <source>
        <dbReference type="ARBA" id="ARBA00022692"/>
    </source>
</evidence>
<feature type="compositionally biased region" description="Low complexity" evidence="11">
    <location>
        <begin position="7"/>
        <end position="21"/>
    </location>
</feature>